<dbReference type="Proteomes" id="UP000010408">
    <property type="component" value="Unassembled WGS sequence"/>
</dbReference>
<evidence type="ECO:0000313" key="2">
    <source>
        <dbReference type="EMBL" id="EKY00144.1"/>
    </source>
</evidence>
<dbReference type="AlphaFoldDB" id="L1N9F1"/>
<sequence length="54" mass="6290">MKQKIYLMIFSFATMAIIDLLAGSFEHFIMRSLLLSSFMIFGTYINKGGRYIQM</sequence>
<dbReference type="PATRIC" id="fig|1127696.3.peg.1328"/>
<name>L1N9F1_9PORP</name>
<dbReference type="STRING" id="1127696.HMPREF9134_01474"/>
<proteinExistence type="predicted"/>
<reference evidence="2 3" key="1">
    <citation type="submission" date="2012-05" db="EMBL/GenBank/DDBJ databases">
        <authorList>
            <person name="Weinstock G."/>
            <person name="Sodergren E."/>
            <person name="Lobos E.A."/>
            <person name="Fulton L."/>
            <person name="Fulton R."/>
            <person name="Courtney L."/>
            <person name="Fronick C."/>
            <person name="O'Laughlin M."/>
            <person name="Godfrey J."/>
            <person name="Wilson R.M."/>
            <person name="Miner T."/>
            <person name="Farmer C."/>
            <person name="Delehaunty K."/>
            <person name="Cordes M."/>
            <person name="Minx P."/>
            <person name="Tomlinson C."/>
            <person name="Chen J."/>
            <person name="Wollam A."/>
            <person name="Pepin K.H."/>
            <person name="Bhonagiri V."/>
            <person name="Zhang X."/>
            <person name="Suruliraj S."/>
            <person name="Warren W."/>
            <person name="Mitreva M."/>
            <person name="Mardis E.R."/>
            <person name="Wilson R.K."/>
        </authorList>
    </citation>
    <scope>NUCLEOTIDE SEQUENCE [LARGE SCALE GENOMIC DNA]</scope>
    <source>
        <strain evidence="2 3">F0037</strain>
    </source>
</reference>
<gene>
    <name evidence="2" type="ORF">HMPREF9134_01474</name>
</gene>
<accession>L1N9F1</accession>
<protein>
    <submittedName>
        <fullName evidence="2">Uncharacterized protein</fullName>
    </submittedName>
</protein>
<feature type="transmembrane region" description="Helical" evidence="1">
    <location>
        <begin position="5"/>
        <end position="22"/>
    </location>
</feature>
<organism evidence="2 3">
    <name type="scientific">Porphyromonas catoniae F0037</name>
    <dbReference type="NCBI Taxonomy" id="1127696"/>
    <lineage>
        <taxon>Bacteria</taxon>
        <taxon>Pseudomonadati</taxon>
        <taxon>Bacteroidota</taxon>
        <taxon>Bacteroidia</taxon>
        <taxon>Bacteroidales</taxon>
        <taxon>Porphyromonadaceae</taxon>
        <taxon>Porphyromonas</taxon>
    </lineage>
</organism>
<keyword evidence="1" id="KW-0812">Transmembrane</keyword>
<keyword evidence="1" id="KW-0472">Membrane</keyword>
<evidence type="ECO:0000313" key="3">
    <source>
        <dbReference type="Proteomes" id="UP000010408"/>
    </source>
</evidence>
<keyword evidence="1" id="KW-1133">Transmembrane helix</keyword>
<dbReference type="HOGENOM" id="CLU_3046488_0_0_10"/>
<comment type="caution">
    <text evidence="2">The sequence shown here is derived from an EMBL/GenBank/DDBJ whole genome shotgun (WGS) entry which is preliminary data.</text>
</comment>
<feature type="transmembrane region" description="Helical" evidence="1">
    <location>
        <begin position="28"/>
        <end position="45"/>
    </location>
</feature>
<dbReference type="EMBL" id="AMEQ01000040">
    <property type="protein sequence ID" value="EKY00144.1"/>
    <property type="molecule type" value="Genomic_DNA"/>
</dbReference>
<evidence type="ECO:0000256" key="1">
    <source>
        <dbReference type="SAM" id="Phobius"/>
    </source>
</evidence>